<name>A0A502C9L4_9GAMM</name>
<accession>A0A502C9L4</accession>
<evidence type="ECO:0000313" key="1">
    <source>
        <dbReference type="EMBL" id="TPG10285.1"/>
    </source>
</evidence>
<organism evidence="1 2">
    <name type="scientific">Rhodanobacter glycinis</name>
    <dbReference type="NCBI Taxonomy" id="582702"/>
    <lineage>
        <taxon>Bacteria</taxon>
        <taxon>Pseudomonadati</taxon>
        <taxon>Pseudomonadota</taxon>
        <taxon>Gammaproteobacteria</taxon>
        <taxon>Lysobacterales</taxon>
        <taxon>Rhodanobacteraceae</taxon>
        <taxon>Rhodanobacter</taxon>
    </lineage>
</organism>
<evidence type="ECO:0000313" key="2">
    <source>
        <dbReference type="Proteomes" id="UP000319486"/>
    </source>
</evidence>
<dbReference type="EMBL" id="RCZO01000003">
    <property type="protein sequence ID" value="TPG10285.1"/>
    <property type="molecule type" value="Genomic_DNA"/>
</dbReference>
<keyword evidence="2" id="KW-1185">Reference proteome</keyword>
<reference evidence="1 2" key="1">
    <citation type="journal article" date="2019" name="Environ. Microbiol.">
        <title>Species interactions and distinct microbial communities in high Arctic permafrost affected cryosols are associated with the CH4 and CO2 gas fluxes.</title>
        <authorList>
            <person name="Altshuler I."/>
            <person name="Hamel J."/>
            <person name="Turney S."/>
            <person name="Magnuson E."/>
            <person name="Levesque R."/>
            <person name="Greer C."/>
            <person name="Whyte L.G."/>
        </authorList>
    </citation>
    <scope>NUCLEOTIDE SEQUENCE [LARGE SCALE GENOMIC DNA]</scope>
    <source>
        <strain evidence="1 2">S13Y</strain>
    </source>
</reference>
<dbReference type="Proteomes" id="UP000319486">
    <property type="component" value="Unassembled WGS sequence"/>
</dbReference>
<proteinExistence type="predicted"/>
<dbReference type="AlphaFoldDB" id="A0A502C9L4"/>
<comment type="caution">
    <text evidence="1">The sequence shown here is derived from an EMBL/GenBank/DDBJ whole genome shotgun (WGS) entry which is preliminary data.</text>
</comment>
<gene>
    <name evidence="1" type="ORF">EAH88_08025</name>
</gene>
<protein>
    <submittedName>
        <fullName evidence="1">Uncharacterized protein</fullName>
    </submittedName>
</protein>
<sequence length="69" mass="7917">MTSRRRSRPVRISKRPRLRGLFIPLLVRAGRGLVQASRAFELRERFSQLVSTRVWCLPGSVSGNAEPFH</sequence>